<dbReference type="InterPro" id="IPR010998">
    <property type="entry name" value="Integrase_recombinase_N"/>
</dbReference>
<accession>A0ABY6J0P5</accession>
<gene>
    <name evidence="5" type="ORF">MKQ68_19170</name>
</gene>
<dbReference type="InterPro" id="IPR025269">
    <property type="entry name" value="SAM-like_dom"/>
</dbReference>
<dbReference type="InterPro" id="IPR013762">
    <property type="entry name" value="Integrase-like_cat_sf"/>
</dbReference>
<dbReference type="InterPro" id="IPR035386">
    <property type="entry name" value="Arm-DNA-bind_5"/>
</dbReference>
<evidence type="ECO:0000313" key="6">
    <source>
        <dbReference type="Proteomes" id="UP001162741"/>
    </source>
</evidence>
<organism evidence="5 6">
    <name type="scientific">Chitinophaga horti</name>
    <dbReference type="NCBI Taxonomy" id="2920382"/>
    <lineage>
        <taxon>Bacteria</taxon>
        <taxon>Pseudomonadati</taxon>
        <taxon>Bacteroidota</taxon>
        <taxon>Chitinophagia</taxon>
        <taxon>Chitinophagales</taxon>
        <taxon>Chitinophagaceae</taxon>
        <taxon>Chitinophaga</taxon>
    </lineage>
</organism>
<dbReference type="InterPro" id="IPR050090">
    <property type="entry name" value="Tyrosine_recombinase_XerCD"/>
</dbReference>
<dbReference type="PANTHER" id="PTHR30349:SF64">
    <property type="entry name" value="PROPHAGE INTEGRASE INTD-RELATED"/>
    <property type="match status" value="1"/>
</dbReference>
<name>A0ABY6J0P5_9BACT</name>
<dbReference type="PANTHER" id="PTHR30349">
    <property type="entry name" value="PHAGE INTEGRASE-RELATED"/>
    <property type="match status" value="1"/>
</dbReference>
<dbReference type="Proteomes" id="UP001162741">
    <property type="component" value="Chromosome"/>
</dbReference>
<evidence type="ECO:0000256" key="3">
    <source>
        <dbReference type="ARBA" id="ARBA00023172"/>
    </source>
</evidence>
<evidence type="ECO:0000259" key="4">
    <source>
        <dbReference type="PROSITE" id="PS51898"/>
    </source>
</evidence>
<keyword evidence="6" id="KW-1185">Reference proteome</keyword>
<dbReference type="InterPro" id="IPR002104">
    <property type="entry name" value="Integrase_catalytic"/>
</dbReference>
<dbReference type="Pfam" id="PF00589">
    <property type="entry name" value="Phage_integrase"/>
    <property type="match status" value="1"/>
</dbReference>
<dbReference type="Pfam" id="PF17293">
    <property type="entry name" value="Arm-DNA-bind_5"/>
    <property type="match status" value="1"/>
</dbReference>
<dbReference type="PROSITE" id="PS51898">
    <property type="entry name" value="TYR_RECOMBINASE"/>
    <property type="match status" value="1"/>
</dbReference>
<dbReference type="RefSeq" id="WP_264280508.1">
    <property type="nucleotide sequence ID" value="NZ_CP107006.1"/>
</dbReference>
<dbReference type="Gene3D" id="1.10.443.10">
    <property type="entry name" value="Intergrase catalytic core"/>
    <property type="match status" value="1"/>
</dbReference>
<dbReference type="Pfam" id="PF13102">
    <property type="entry name" value="Phage_int_SAM_5"/>
    <property type="match status" value="1"/>
</dbReference>
<sequence length="418" mass="48238">MLEQSVGVLFFLKQSKRKKKGPVKYIYLRVTVDGVSKEFSTKRTWNVDRWNQNFGRAEGSKENARTLNAYLDALTSQVTRAKLDLLEQGKVLTAPLLIDFLKGNISKRKVYMLMEVYADYLEVVKSLIGEDYAVVTWQRLDRIRRCIGDFILYKYGKNDIPLSSLDFAFAKDLTTWLKAIRGLSNNTTVKYFQTFKSVVIDAVKRKWIASDPFSEFKLRKKEIDVVPLNEMELSRIQNKQFSCERLNVVRDLFIFSCYTGLAYADISRLAWEHISRMPSGDRWIIIARKKTTTLSRIPLLPTARGIIYKYGCQLHYRSRKGVLPRMSNQKLNAYLKEIADLTKITKHLTFHIARHTFATTVTLANGLSLESVSAMLGHKRLAQTQHYGKIVGGRIAEEMNLLKRKLENNPERQPVYTA</sequence>
<reference evidence="5" key="1">
    <citation type="submission" date="2022-10" db="EMBL/GenBank/DDBJ databases">
        <title>Chitinophaga sp. nov., isolated from soil.</title>
        <authorList>
            <person name="Jeon C.O."/>
        </authorList>
    </citation>
    <scope>NUCLEOTIDE SEQUENCE</scope>
    <source>
        <strain evidence="5">R8</strain>
    </source>
</reference>
<dbReference type="CDD" id="cd01185">
    <property type="entry name" value="INTN1_C_like"/>
    <property type="match status" value="1"/>
</dbReference>
<feature type="domain" description="Tyr recombinase" evidence="4">
    <location>
        <begin position="221"/>
        <end position="400"/>
    </location>
</feature>
<dbReference type="EMBL" id="CP107006">
    <property type="protein sequence ID" value="UYQ92212.1"/>
    <property type="molecule type" value="Genomic_DNA"/>
</dbReference>
<dbReference type="SUPFAM" id="SSF56349">
    <property type="entry name" value="DNA breaking-rejoining enzymes"/>
    <property type="match status" value="1"/>
</dbReference>
<dbReference type="InterPro" id="IPR011010">
    <property type="entry name" value="DNA_brk_join_enz"/>
</dbReference>
<dbReference type="Gene3D" id="1.10.150.130">
    <property type="match status" value="1"/>
</dbReference>
<comment type="similarity">
    <text evidence="1">Belongs to the 'phage' integrase family.</text>
</comment>
<evidence type="ECO:0000256" key="2">
    <source>
        <dbReference type="ARBA" id="ARBA00023125"/>
    </source>
</evidence>
<protein>
    <submittedName>
        <fullName evidence="5">Site-specific integrase</fullName>
    </submittedName>
</protein>
<keyword evidence="3" id="KW-0233">DNA recombination</keyword>
<proteinExistence type="inferred from homology"/>
<evidence type="ECO:0000313" key="5">
    <source>
        <dbReference type="EMBL" id="UYQ92212.1"/>
    </source>
</evidence>
<evidence type="ECO:0000256" key="1">
    <source>
        <dbReference type="ARBA" id="ARBA00008857"/>
    </source>
</evidence>
<keyword evidence="2" id="KW-0238">DNA-binding</keyword>